<evidence type="ECO:0000313" key="2">
    <source>
        <dbReference type="EMBL" id="CAG87147.2"/>
    </source>
</evidence>
<feature type="region of interest" description="Disordered" evidence="1">
    <location>
        <begin position="766"/>
        <end position="810"/>
    </location>
</feature>
<dbReference type="InParanoid" id="Q6BS39"/>
<organism evidence="2 3">
    <name type="scientific">Debaryomyces hansenii (strain ATCC 36239 / CBS 767 / BCRC 21394 / JCM 1990 / NBRC 0083 / IGC 2968)</name>
    <name type="common">Yeast</name>
    <name type="synonym">Torulaspora hansenii</name>
    <dbReference type="NCBI Taxonomy" id="284592"/>
    <lineage>
        <taxon>Eukaryota</taxon>
        <taxon>Fungi</taxon>
        <taxon>Dikarya</taxon>
        <taxon>Ascomycota</taxon>
        <taxon>Saccharomycotina</taxon>
        <taxon>Pichiomycetes</taxon>
        <taxon>Debaryomycetaceae</taxon>
        <taxon>Debaryomyces</taxon>
    </lineage>
</organism>
<dbReference type="EMBL" id="CR382136">
    <property type="protein sequence ID" value="CAG87147.2"/>
    <property type="molecule type" value="Genomic_DNA"/>
</dbReference>
<dbReference type="InterPro" id="IPR013887">
    <property type="entry name" value="UPF0592"/>
</dbReference>
<dbReference type="PANTHER" id="PTHR37988:SF1">
    <property type="entry name" value="UPF0592 MEMBRANE PROTEIN C7D4.03C"/>
    <property type="match status" value="1"/>
</dbReference>
<sequence>MVKVLSKATNLNRKKSTKSINSVVSSTSTSESITSAPTPPQTPPINKVPTTNNTSVHNSAPSNGVSEDDKLVKSLLKQFKKLEIDLAKFNSKTNGTTKANILRATVLPFLRGLGNLDESLPVNSKVYKSLLNISTPVLLKWWATLLNNLVPKANQQSMVSSTDRNAYLECISRILSRRDWGYVEKESHEKYENLLIRTLDYSINKLQSMKIVPISISAFVGKVFAYSFFNIPNISNALLFLLNVKQYVLESNLSYFKDLIIDEILIDMLYDVFPSTTHYLIDFKGLPSLNEQQKTFINSITPPTHPVKGIQDPNGPWVRRWCNSDSDVFNSFFRHYVRILQNYLEPIPNIDSSILFHCPGFNVIISHICQIFQVSITRISNNNMNKLNNAPPNAFAGQQQSSRQHPPSLPPQSKGNSTPPALINVSKQNDIYYNSILKIFKTMRDIKYSKIEFSTSIISFMDNLFISIAKDISIYDHSKNGLLLNVVYEFINHVSGEVNWEFWLGCVYMMLNNTDHIQIVLKNLAFLFNVWGSIPECLSDTAGNEIHLAWLVDLNESFKLNFINWLISNEVWERFFVHWNPMIRSFYLRLIIWRVIGINNFESSISYHTTKRVEDKLQKSYARLSEFNNQNIATNFNFKADNPLVNRKFGIQPIHTNDEFILVNDQDVSSSLTKPSEIRKTHPFEIFDEAIYSCSSLPGSPKIDSGTSQVVGKSSRNNSLVSSLGKLFKILSIDEKVGNSRIDNNLLTSQRNSVSLTSLSTTFSIKSKSSSPSIMSFKSTPTSFTEVSTNSSSSKSDSETSSVQTDSTELSELVIPNPPELYKIPPEIVRPAFKFGIIIDHDSINEKYMVVNNHNRKFFERSRKINNMPLLPKIPCISIFLNSDPYDKFYITNEDLLINDPSNEYLNNEIDLFSNIANSSNKIKWLNLGKSLNEWNLISEEFENYLIKKIKTDQFNFISNLNGNGNGKNSIDEEISEQDYLKRITPFLPVDGSNESKILNAG</sequence>
<feature type="compositionally biased region" description="Polar residues" evidence="1">
    <location>
        <begin position="48"/>
        <end position="65"/>
    </location>
</feature>
<feature type="compositionally biased region" description="Low complexity" evidence="1">
    <location>
        <begin position="18"/>
        <end position="35"/>
    </location>
</feature>
<protein>
    <submittedName>
        <fullName evidence="2">DEHA2D11792p</fullName>
    </submittedName>
</protein>
<dbReference type="GeneID" id="2901715"/>
<feature type="compositionally biased region" description="Polar residues" evidence="1">
    <location>
        <begin position="396"/>
        <end position="420"/>
    </location>
</feature>
<evidence type="ECO:0000256" key="1">
    <source>
        <dbReference type="SAM" id="MobiDB-lite"/>
    </source>
</evidence>
<name>Q6BS39_DEBHA</name>
<dbReference type="eggNOG" id="ENOG502QPNW">
    <property type="taxonomic scope" value="Eukaryota"/>
</dbReference>
<dbReference type="PANTHER" id="PTHR37988">
    <property type="entry name" value="UPF0592 MEMBRANE PROTEIN C7D4.03C"/>
    <property type="match status" value="1"/>
</dbReference>
<feature type="region of interest" description="Disordered" evidence="1">
    <location>
        <begin position="387"/>
        <end position="420"/>
    </location>
</feature>
<proteinExistence type="predicted"/>
<dbReference type="STRING" id="284592.Q6BS39"/>
<dbReference type="OrthoDB" id="296767at2759"/>
<dbReference type="RefSeq" id="XP_458981.2">
    <property type="nucleotide sequence ID" value="XM_458981.1"/>
</dbReference>
<keyword evidence="3" id="KW-1185">Reference proteome</keyword>
<dbReference type="Pfam" id="PF08578">
    <property type="entry name" value="DUF1765"/>
    <property type="match status" value="1"/>
</dbReference>
<reference evidence="2 3" key="1">
    <citation type="journal article" date="2004" name="Nature">
        <title>Genome evolution in yeasts.</title>
        <authorList>
            <consortium name="Genolevures"/>
            <person name="Dujon B."/>
            <person name="Sherman D."/>
            <person name="Fischer G."/>
            <person name="Durrens P."/>
            <person name="Casaregola S."/>
            <person name="Lafontaine I."/>
            <person name="de Montigny J."/>
            <person name="Marck C."/>
            <person name="Neuveglise C."/>
            <person name="Talla E."/>
            <person name="Goffard N."/>
            <person name="Frangeul L."/>
            <person name="Aigle M."/>
            <person name="Anthouard V."/>
            <person name="Babour A."/>
            <person name="Barbe V."/>
            <person name="Barnay S."/>
            <person name="Blanchin S."/>
            <person name="Beckerich J.M."/>
            <person name="Beyne E."/>
            <person name="Bleykasten C."/>
            <person name="Boisrame A."/>
            <person name="Boyer J."/>
            <person name="Cattolico L."/>
            <person name="Confanioleri F."/>
            <person name="de Daruvar A."/>
            <person name="Despons L."/>
            <person name="Fabre E."/>
            <person name="Fairhead C."/>
            <person name="Ferry-Dumazet H."/>
            <person name="Groppi A."/>
            <person name="Hantraye F."/>
            <person name="Hennequin C."/>
            <person name="Jauniaux N."/>
            <person name="Joyet P."/>
            <person name="Kachouri R."/>
            <person name="Kerrest A."/>
            <person name="Koszul R."/>
            <person name="Lemaire M."/>
            <person name="Lesur I."/>
            <person name="Ma L."/>
            <person name="Muller H."/>
            <person name="Nicaud J.M."/>
            <person name="Nikolski M."/>
            <person name="Oztas S."/>
            <person name="Ozier-Kalogeropoulos O."/>
            <person name="Pellenz S."/>
            <person name="Potier S."/>
            <person name="Richard G.F."/>
            <person name="Straub M.L."/>
            <person name="Suleau A."/>
            <person name="Swennene D."/>
            <person name="Tekaia F."/>
            <person name="Wesolowski-Louvel M."/>
            <person name="Westhof E."/>
            <person name="Wirth B."/>
            <person name="Zeniou-Meyer M."/>
            <person name="Zivanovic I."/>
            <person name="Bolotin-Fukuhara M."/>
            <person name="Thierry A."/>
            <person name="Bouchier C."/>
            <person name="Caudron B."/>
            <person name="Scarpelli C."/>
            <person name="Gaillardin C."/>
            <person name="Weissenbach J."/>
            <person name="Wincker P."/>
            <person name="Souciet J.L."/>
        </authorList>
    </citation>
    <scope>NUCLEOTIDE SEQUENCE [LARGE SCALE GENOMIC DNA]</scope>
    <source>
        <strain evidence="3">ATCC 36239 / CBS 767 / BCRC 21394 / JCM 1990 / NBRC 0083 / IGC 2968</strain>
    </source>
</reference>
<feature type="compositionally biased region" description="Low complexity" evidence="1">
    <location>
        <begin position="766"/>
        <end position="805"/>
    </location>
</feature>
<dbReference type="AlphaFoldDB" id="Q6BS39"/>
<gene>
    <name evidence="2" type="ordered locus">DEHA2D11792g</name>
</gene>
<dbReference type="HOGENOM" id="CLU_005190_0_0_1"/>
<dbReference type="KEGG" id="dha:DEHA2D11792g"/>
<accession>Q6BS39</accession>
<dbReference type="OMA" id="WEFWLGC"/>
<evidence type="ECO:0000313" key="3">
    <source>
        <dbReference type="Proteomes" id="UP000000599"/>
    </source>
</evidence>
<feature type="region of interest" description="Disordered" evidence="1">
    <location>
        <begin position="1"/>
        <end position="67"/>
    </location>
</feature>
<dbReference type="VEuPathDB" id="FungiDB:DEHA2D11792g"/>
<dbReference type="Proteomes" id="UP000000599">
    <property type="component" value="Chromosome D"/>
</dbReference>